<keyword evidence="2" id="KW-0732">Signal</keyword>
<protein>
    <submittedName>
        <fullName evidence="3">Uncharacterized protein</fullName>
    </submittedName>
</protein>
<feature type="compositionally biased region" description="Polar residues" evidence="1">
    <location>
        <begin position="131"/>
        <end position="145"/>
    </location>
</feature>
<dbReference type="OrthoDB" id="2422034at2759"/>
<evidence type="ECO:0000256" key="1">
    <source>
        <dbReference type="SAM" id="MobiDB-lite"/>
    </source>
</evidence>
<feature type="chain" id="PRO_5040502232" evidence="2">
    <location>
        <begin position="19"/>
        <end position="469"/>
    </location>
</feature>
<dbReference type="AlphaFoldDB" id="A0A9P7XS72"/>
<reference evidence="3" key="1">
    <citation type="submission" date="2021-06" db="EMBL/GenBank/DDBJ databases">
        <title>Genome Sequence of Mortierella hyaline Strain SCG-10, a Cold-Adapted, Nitrate-Reducing Fungus Isolated from Soil in Minnesota, USA.</title>
        <authorList>
            <person name="Aldossari N."/>
        </authorList>
    </citation>
    <scope>NUCLEOTIDE SEQUENCE</scope>
    <source>
        <strain evidence="3">SCG-10</strain>
    </source>
</reference>
<evidence type="ECO:0000313" key="4">
    <source>
        <dbReference type="Proteomes" id="UP000707451"/>
    </source>
</evidence>
<keyword evidence="4" id="KW-1185">Reference proteome</keyword>
<dbReference type="EMBL" id="JAHRHY010000010">
    <property type="protein sequence ID" value="KAG9066405.1"/>
    <property type="molecule type" value="Genomic_DNA"/>
</dbReference>
<evidence type="ECO:0000256" key="2">
    <source>
        <dbReference type="SAM" id="SignalP"/>
    </source>
</evidence>
<feature type="compositionally biased region" description="Low complexity" evidence="1">
    <location>
        <begin position="146"/>
        <end position="164"/>
    </location>
</feature>
<dbReference type="Proteomes" id="UP000707451">
    <property type="component" value="Unassembled WGS sequence"/>
</dbReference>
<comment type="caution">
    <text evidence="3">The sequence shown here is derived from an EMBL/GenBank/DDBJ whole genome shotgun (WGS) entry which is preliminary data.</text>
</comment>
<gene>
    <name evidence="3" type="ORF">KI688_001631</name>
</gene>
<feature type="signal peptide" evidence="2">
    <location>
        <begin position="1"/>
        <end position="18"/>
    </location>
</feature>
<accession>A0A9P7XS72</accession>
<sequence>MKIAVVAAILALTASVSAQSVGPVDPAKLPTGWCSMYTGTCEESTIITECGANSTYTAHCVSKFSTDKVCTAFTVSCVCTPSAGGDLKDVSAQALNETVTGMPGMCDNLSFSKNTTNPGVISGDYLPNGKRPTSTANVTSPVTNPSNTASTGGASPTATTTPGNDKSAASALQMALPTFALVAISMGLAMIPLLNRTKLKEIESEAKAKYELEKSFVIKDPYPTFADDPETLLPNNQRRPRARVIDIIPVNDESAMIKLYFRRNRDRFKKFAHKTLALFMHEMSRESRGRILQDTLYNITWAPEVHERSLEMRVALKENEEVEWACGVPPTTNRTAAEIKIYKDTMKNLWIDGGFKTRWLGDNVNFPLLDEACWHCTYYQANISQILYKLRSSSHREYNRRIANMAWILDRTRTGQGQIDRPNQELWYIPDNHDVPEVVNQDGEKYKYLHAVHGMPNAGYLDVDPNKPL</sequence>
<name>A0A9P7XS72_9FUNG</name>
<evidence type="ECO:0000313" key="3">
    <source>
        <dbReference type="EMBL" id="KAG9066405.1"/>
    </source>
</evidence>
<feature type="region of interest" description="Disordered" evidence="1">
    <location>
        <begin position="122"/>
        <end position="166"/>
    </location>
</feature>
<organism evidence="3 4">
    <name type="scientific">Linnemannia hyalina</name>
    <dbReference type="NCBI Taxonomy" id="64524"/>
    <lineage>
        <taxon>Eukaryota</taxon>
        <taxon>Fungi</taxon>
        <taxon>Fungi incertae sedis</taxon>
        <taxon>Mucoromycota</taxon>
        <taxon>Mortierellomycotina</taxon>
        <taxon>Mortierellomycetes</taxon>
        <taxon>Mortierellales</taxon>
        <taxon>Mortierellaceae</taxon>
        <taxon>Linnemannia</taxon>
    </lineage>
</organism>
<proteinExistence type="predicted"/>